<protein>
    <submittedName>
        <fullName evidence="2">Transmembrane domain-containing protein</fullName>
    </submittedName>
</protein>
<gene>
    <name evidence="2" type="ORF">SS50377_jh074</name>
</gene>
<organism evidence="2">
    <name type="scientific">Spironucleus salmonicida</name>
    <dbReference type="NCBI Taxonomy" id="348837"/>
    <lineage>
        <taxon>Eukaryota</taxon>
        <taxon>Metamonada</taxon>
        <taxon>Diplomonadida</taxon>
        <taxon>Hexamitidae</taxon>
        <taxon>Hexamitinae</taxon>
        <taxon>Spironucleus</taxon>
    </lineage>
</organism>
<accession>V6LP33</accession>
<keyword evidence="1 2" id="KW-0812">Transmembrane</keyword>
<proteinExistence type="predicted"/>
<name>V6LP33_9EUKA</name>
<dbReference type="EMBL" id="KI546094">
    <property type="protein sequence ID" value="EST45476.1"/>
    <property type="molecule type" value="Genomic_DNA"/>
</dbReference>
<feature type="transmembrane region" description="Helical" evidence="1">
    <location>
        <begin position="122"/>
        <end position="153"/>
    </location>
</feature>
<keyword evidence="1" id="KW-0472">Membrane</keyword>
<keyword evidence="1" id="KW-1133">Transmembrane helix</keyword>
<evidence type="ECO:0000256" key="1">
    <source>
        <dbReference type="SAM" id="Phobius"/>
    </source>
</evidence>
<feature type="transmembrane region" description="Helical" evidence="1">
    <location>
        <begin position="61"/>
        <end position="80"/>
    </location>
</feature>
<sequence length="166" mass="18819">MRFAKKYIVKTFYSGLLAIHATAICLSTYDIASSISIYRVSRLTPEEGLSIRMGLVSPKKIYSAIFQFPIPGYFWIVLFTDRGCLYHSPNLEIPQLEYFVQILYNNDICMIESPSQVLFDKIFLGILAISSILLAFSAAGLALIWCFCIGFCTCREVRPKYKRIAG</sequence>
<evidence type="ECO:0000313" key="2">
    <source>
        <dbReference type="EMBL" id="EST45476.1"/>
    </source>
</evidence>
<reference evidence="2" key="1">
    <citation type="journal article" date="2014" name="PLoS Genet.">
        <title>The Genome of Spironucleus salmonicida Highlights a Fish Pathogen Adapted to Fluctuating Environments.</title>
        <authorList>
            <person name="Xu F."/>
            <person name="Jerlstrom-Hultqvist J."/>
            <person name="Einarsson E."/>
            <person name="Astvaldsson A."/>
            <person name="Svard S.G."/>
            <person name="Andersson J.O."/>
        </authorList>
    </citation>
    <scope>NUCLEOTIDE SEQUENCE</scope>
</reference>
<dbReference type="AlphaFoldDB" id="V6LP33"/>